<evidence type="ECO:0000313" key="3">
    <source>
        <dbReference type="EMBL" id="KAL1521698.1"/>
    </source>
</evidence>
<evidence type="ECO:0000256" key="1">
    <source>
        <dbReference type="SAM" id="Coils"/>
    </source>
</evidence>
<accession>A0AB34JL07</accession>
<evidence type="ECO:0000256" key="2">
    <source>
        <dbReference type="SAM" id="MobiDB-lite"/>
    </source>
</evidence>
<name>A0AB34JL07_PRYPA</name>
<gene>
    <name evidence="3" type="ORF">AB1Y20_021353</name>
</gene>
<protein>
    <submittedName>
        <fullName evidence="3">Uncharacterized protein</fullName>
    </submittedName>
</protein>
<feature type="compositionally biased region" description="Low complexity" evidence="2">
    <location>
        <begin position="111"/>
        <end position="125"/>
    </location>
</feature>
<dbReference type="EMBL" id="JBGBPQ010000007">
    <property type="protein sequence ID" value="KAL1521698.1"/>
    <property type="molecule type" value="Genomic_DNA"/>
</dbReference>
<keyword evidence="1" id="KW-0175">Coiled coil</keyword>
<proteinExistence type="predicted"/>
<feature type="coiled-coil region" evidence="1">
    <location>
        <begin position="233"/>
        <end position="274"/>
    </location>
</feature>
<feature type="compositionally biased region" description="Low complexity" evidence="2">
    <location>
        <begin position="179"/>
        <end position="192"/>
    </location>
</feature>
<keyword evidence="4" id="KW-1185">Reference proteome</keyword>
<reference evidence="3 4" key="1">
    <citation type="journal article" date="2024" name="Science">
        <title>Giant polyketide synthase enzymes in the biosynthesis of giant marine polyether toxins.</title>
        <authorList>
            <person name="Fallon T.R."/>
            <person name="Shende V.V."/>
            <person name="Wierzbicki I.H."/>
            <person name="Pendleton A.L."/>
            <person name="Watervoot N.F."/>
            <person name="Auber R.P."/>
            <person name="Gonzalez D.J."/>
            <person name="Wisecaver J.H."/>
            <person name="Moore B.S."/>
        </authorList>
    </citation>
    <scope>NUCLEOTIDE SEQUENCE [LARGE SCALE GENOMIC DNA]</scope>
    <source>
        <strain evidence="3 4">12B1</strain>
    </source>
</reference>
<dbReference type="Proteomes" id="UP001515480">
    <property type="component" value="Unassembled WGS sequence"/>
</dbReference>
<dbReference type="InterPro" id="IPR016024">
    <property type="entry name" value="ARM-type_fold"/>
</dbReference>
<sequence length="785" mass="82825">MPPLSRREVLRRDLLASPQFSMELEDPQAFWSAVQAIGLVCANPNEWRILHQLFKLPSFGLKSGAADHAAQRRVTEEEIAQLEGEAVALQQRYADIARAVRRPPTSPRLQPAPSSTEPAPSSTEPLDAALGRRRRQRWVASTAGEAADEMEQPRGSGNPTPATELDTAGVTRRRKRAAEAPPTAATEPIAPIAAAAEDDRALLERCEALLRQDLAEEVRDCLLAVRATHGEHSARMTRERAEMARERAEMARERAEMARERTQMAEEREMLAEEVLALVHLLHTGSERRRKEERARAAAEAEGKAKEEALALRTCREEEGAADRLRAALSKAKAAPPPPVEEAACAAKEARLVEELASADDAAALGGAVGLSQLPRTARTAKVSGGALAVAARRTLQLLRMPTPEGAERALLVTLGRLAWRSDAAAAAALADGAVPLLLERAAAGGGGAELALSDVLCGADAAELRATLEAAGEAERVVAALLPHLRDASDETARGCARGVGAVLRAAPEAGVAVGPSAVLQLDAAGVSTAKAMSAAGGLPRHVLLLDIRTPASTLATCAASLDLLLRGDTGASVRASLAELRAVPRLCAVLRNGKAADELPSTWREAPPPRVLVPVLGALESAVSTSAPLQREAISAGGVEVLVALLRVLIKSDREMPLGKTHLLPTQREPELLPNLVLAIGAVVQDDAEGMARLHAVNGVDLLVTLLQSHPMSEPAVLAMQVLVDAGAKSHLHARVLDRALPHGASNPALAPSAAPHTAQLTALLALEKLARTLRRSKEESGR</sequence>
<feature type="coiled-coil region" evidence="1">
    <location>
        <begin position="65"/>
        <end position="99"/>
    </location>
</feature>
<feature type="region of interest" description="Disordered" evidence="2">
    <location>
        <begin position="102"/>
        <end position="192"/>
    </location>
</feature>
<evidence type="ECO:0000313" key="4">
    <source>
        <dbReference type="Proteomes" id="UP001515480"/>
    </source>
</evidence>
<comment type="caution">
    <text evidence="3">The sequence shown here is derived from an EMBL/GenBank/DDBJ whole genome shotgun (WGS) entry which is preliminary data.</text>
</comment>
<dbReference type="Gene3D" id="1.25.10.10">
    <property type="entry name" value="Leucine-rich Repeat Variant"/>
    <property type="match status" value="1"/>
</dbReference>
<dbReference type="InterPro" id="IPR011989">
    <property type="entry name" value="ARM-like"/>
</dbReference>
<dbReference type="SUPFAM" id="SSF48371">
    <property type="entry name" value="ARM repeat"/>
    <property type="match status" value="1"/>
</dbReference>
<dbReference type="AlphaFoldDB" id="A0AB34JL07"/>
<organism evidence="3 4">
    <name type="scientific">Prymnesium parvum</name>
    <name type="common">Toxic golden alga</name>
    <dbReference type="NCBI Taxonomy" id="97485"/>
    <lineage>
        <taxon>Eukaryota</taxon>
        <taxon>Haptista</taxon>
        <taxon>Haptophyta</taxon>
        <taxon>Prymnesiophyceae</taxon>
        <taxon>Prymnesiales</taxon>
        <taxon>Prymnesiaceae</taxon>
        <taxon>Prymnesium</taxon>
    </lineage>
</organism>